<dbReference type="EMBL" id="JAWIIV010000001">
    <property type="protein sequence ID" value="MEC4718011.1"/>
    <property type="molecule type" value="Genomic_DNA"/>
</dbReference>
<protein>
    <submittedName>
        <fullName evidence="1">Uncharacterized protein</fullName>
    </submittedName>
</protein>
<organism evidence="1 2">
    <name type="scientific">Noviherbaspirillum album</name>
    <dbReference type="NCBI Taxonomy" id="3080276"/>
    <lineage>
        <taxon>Bacteria</taxon>
        <taxon>Pseudomonadati</taxon>
        <taxon>Pseudomonadota</taxon>
        <taxon>Betaproteobacteria</taxon>
        <taxon>Burkholderiales</taxon>
        <taxon>Oxalobacteraceae</taxon>
        <taxon>Noviherbaspirillum</taxon>
    </lineage>
</organism>
<proteinExistence type="predicted"/>
<reference evidence="1 2" key="1">
    <citation type="submission" date="2023-10" db="EMBL/GenBank/DDBJ databases">
        <title>Noviherbaspirillum sp. CPCC 100848 genome assembly.</title>
        <authorList>
            <person name="Li X.Y."/>
            <person name="Fang X.M."/>
        </authorList>
    </citation>
    <scope>NUCLEOTIDE SEQUENCE [LARGE SCALE GENOMIC DNA]</scope>
    <source>
        <strain evidence="1 2">CPCC 100848</strain>
    </source>
</reference>
<evidence type="ECO:0000313" key="1">
    <source>
        <dbReference type="EMBL" id="MEC4718011.1"/>
    </source>
</evidence>
<evidence type="ECO:0000313" key="2">
    <source>
        <dbReference type="Proteomes" id="UP001352263"/>
    </source>
</evidence>
<name>A0ABU6J3K8_9BURK</name>
<accession>A0ABU6J3K8</accession>
<dbReference type="InterPro" id="IPR011518">
    <property type="entry name" value="Transposase_36"/>
</dbReference>
<gene>
    <name evidence="1" type="ORF">RY831_02515</name>
</gene>
<dbReference type="RefSeq" id="WP_326504749.1">
    <property type="nucleotide sequence ID" value="NZ_JAWIIV010000001.1"/>
</dbReference>
<keyword evidence="2" id="KW-1185">Reference proteome</keyword>
<dbReference type="Proteomes" id="UP001352263">
    <property type="component" value="Unassembled WGS sequence"/>
</dbReference>
<dbReference type="Pfam" id="PF07592">
    <property type="entry name" value="DDE_Tnp_ISAZ013"/>
    <property type="match status" value="1"/>
</dbReference>
<sequence length="99" mass="10881">MASVDDNAIAQAVPYGVYEVTSNRGCMYIGDCFDTPRFAVDAITDWWFGNGQKRYRDAHRLLILADAGGSNIPAQHGATRSLHDRVGSTKMTKLFIAKS</sequence>
<comment type="caution">
    <text evidence="1">The sequence shown here is derived from an EMBL/GenBank/DDBJ whole genome shotgun (WGS) entry which is preliminary data.</text>
</comment>